<proteinExistence type="predicted"/>
<dbReference type="InterPro" id="IPR050830">
    <property type="entry name" value="Fungal_FAS"/>
</dbReference>
<gene>
    <name evidence="3" type="ORF">PM001_LOCUS12663</name>
</gene>
<reference evidence="3" key="1">
    <citation type="submission" date="2024-01" db="EMBL/GenBank/DDBJ databases">
        <authorList>
            <person name="Webb A."/>
        </authorList>
    </citation>
    <scope>NUCLEOTIDE SEQUENCE</scope>
    <source>
        <strain evidence="3">Pm1</strain>
    </source>
</reference>
<keyword evidence="1" id="KW-0808">Transferase</keyword>
<dbReference type="Proteomes" id="UP001162060">
    <property type="component" value="Unassembled WGS sequence"/>
</dbReference>
<protein>
    <recommendedName>
        <fullName evidence="2">Fatty acid synthase beta subunit AflB /Fas1-like central domain-containing protein</fullName>
    </recommendedName>
</protein>
<organism evidence="3 4">
    <name type="scientific">Peronospora matthiolae</name>
    <dbReference type="NCBI Taxonomy" id="2874970"/>
    <lineage>
        <taxon>Eukaryota</taxon>
        <taxon>Sar</taxon>
        <taxon>Stramenopiles</taxon>
        <taxon>Oomycota</taxon>
        <taxon>Peronosporomycetes</taxon>
        <taxon>Peronosporales</taxon>
        <taxon>Peronosporaceae</taxon>
        <taxon>Peronospora</taxon>
    </lineage>
</organism>
<dbReference type="Gene3D" id="1.20.930.70">
    <property type="match status" value="1"/>
</dbReference>
<dbReference type="PANTHER" id="PTHR10982:SF21">
    <property type="entry name" value="FATTY ACID SYNTHASE SUBUNIT BETA"/>
    <property type="match status" value="1"/>
</dbReference>
<sequence>MKDFSAGLNADYQKPCFGRKRKDKTEIENKPSRWLHDTFFSCVSKFLTRSEERFCRESLGDVFDLSELRTKTRAAVSFFVAKYIKTVPTPLSVPDCDIFLELYRTGGNPIKFVPVIDTGFVT</sequence>
<comment type="caution">
    <text evidence="3">The sequence shown here is derived from an EMBL/GenBank/DDBJ whole genome shotgun (WGS) entry which is preliminary data.</text>
</comment>
<dbReference type="AlphaFoldDB" id="A0AAV1U1I8"/>
<dbReference type="GO" id="GO:0016740">
    <property type="term" value="F:transferase activity"/>
    <property type="evidence" value="ECO:0007669"/>
    <property type="project" value="UniProtKB-KW"/>
</dbReference>
<name>A0AAV1U1I8_9STRA</name>
<evidence type="ECO:0000259" key="2">
    <source>
        <dbReference type="Pfam" id="PF08354"/>
    </source>
</evidence>
<dbReference type="InterPro" id="IPR013565">
    <property type="entry name" value="Fas1/AflB-like_central"/>
</dbReference>
<evidence type="ECO:0000256" key="1">
    <source>
        <dbReference type="ARBA" id="ARBA00022679"/>
    </source>
</evidence>
<dbReference type="EMBL" id="CAKLBY020000111">
    <property type="protein sequence ID" value="CAK7927513.1"/>
    <property type="molecule type" value="Genomic_DNA"/>
</dbReference>
<evidence type="ECO:0000313" key="4">
    <source>
        <dbReference type="Proteomes" id="UP001162060"/>
    </source>
</evidence>
<dbReference type="GO" id="GO:0004318">
    <property type="term" value="F:enoyl-[acyl-carrier-protein] reductase (NADH) activity"/>
    <property type="evidence" value="ECO:0007669"/>
    <property type="project" value="InterPro"/>
</dbReference>
<accession>A0AAV1U1I8</accession>
<dbReference type="Pfam" id="PF08354">
    <property type="entry name" value="Fas1-AflB-like_hel"/>
    <property type="match status" value="1"/>
</dbReference>
<evidence type="ECO:0000313" key="3">
    <source>
        <dbReference type="EMBL" id="CAK7927513.1"/>
    </source>
</evidence>
<dbReference type="PANTHER" id="PTHR10982">
    <property type="entry name" value="MALONYL COA-ACYL CARRIER PROTEIN TRANSACYLASE"/>
    <property type="match status" value="1"/>
</dbReference>
<feature type="domain" description="Fatty acid synthase beta subunit AflB /Fas1-like central" evidence="2">
    <location>
        <begin position="31"/>
        <end position="120"/>
    </location>
</feature>